<dbReference type="InterPro" id="IPR001054">
    <property type="entry name" value="A/G_cyclase"/>
</dbReference>
<dbReference type="InterPro" id="IPR050697">
    <property type="entry name" value="Adenylyl/Guanylyl_Cyclase_3/4"/>
</dbReference>
<evidence type="ECO:0000313" key="4">
    <source>
        <dbReference type="EMBL" id="SVC68367.1"/>
    </source>
</evidence>
<feature type="region of interest" description="Disordered" evidence="1">
    <location>
        <begin position="174"/>
        <end position="193"/>
    </location>
</feature>
<dbReference type="Gene3D" id="3.40.50.10610">
    <property type="entry name" value="ABC-type transport auxiliary lipoprotein component"/>
    <property type="match status" value="1"/>
</dbReference>
<dbReference type="PANTHER" id="PTHR43081:SF1">
    <property type="entry name" value="ADENYLATE CYCLASE, TERMINAL-DIFFERENTIATION SPECIFIC"/>
    <property type="match status" value="1"/>
</dbReference>
<dbReference type="AlphaFoldDB" id="A0A382P6A2"/>
<dbReference type="EMBL" id="UINC01104879">
    <property type="protein sequence ID" value="SVC68367.1"/>
    <property type="molecule type" value="Genomic_DNA"/>
</dbReference>
<dbReference type="Gene3D" id="3.30.70.1230">
    <property type="entry name" value="Nucleotide cyclase"/>
    <property type="match status" value="1"/>
</dbReference>
<accession>A0A382P6A2</accession>
<dbReference type="Pfam" id="PF00211">
    <property type="entry name" value="Guanylate_cyc"/>
    <property type="match status" value="1"/>
</dbReference>
<gene>
    <name evidence="4" type="ORF">METZ01_LOCUS321221</name>
</gene>
<evidence type="ECO:0000256" key="1">
    <source>
        <dbReference type="SAM" id="MobiDB-lite"/>
    </source>
</evidence>
<dbReference type="InterPro" id="IPR029787">
    <property type="entry name" value="Nucleotide_cyclase"/>
</dbReference>
<dbReference type="PROSITE" id="PS50125">
    <property type="entry name" value="GUANYLATE_CYCLASE_2"/>
    <property type="match status" value="1"/>
</dbReference>
<keyword evidence="2" id="KW-0472">Membrane</keyword>
<dbReference type="SUPFAM" id="SSF55073">
    <property type="entry name" value="Nucleotide cyclase"/>
    <property type="match status" value="1"/>
</dbReference>
<sequence>MAESTRKLATIVFTDIVGFTKITAKNEPLAMRLIEMQRATLKPIVEKYKGDWMKEMGDGLLLTFNTTKEAIDCSIEIQLTVENVANLNLRIGIHQGEVIQQGHDVLGDDVNVASRIEPFSSPGGIVVTEQINASLLRDPVYQTKFIGAPNLKGIRQSVRIYSVISHGMPQGVELPDDAKIKSPSPAPAPSASSSKMPMILGGIGLLLLIGIGFMVFSGDKSPELKEPVVSEKSIAVLPFDNMSNDADDEYFADGMTEDILTELSKIKDLMVISRTSIMKYKGTTKSIKEIGKELGVATILEGSVRRVGNRVRITGQLINTENDHHLWA</sequence>
<evidence type="ECO:0000256" key="2">
    <source>
        <dbReference type="SAM" id="Phobius"/>
    </source>
</evidence>
<keyword evidence="2" id="KW-0812">Transmembrane</keyword>
<reference evidence="4" key="1">
    <citation type="submission" date="2018-05" db="EMBL/GenBank/DDBJ databases">
        <authorList>
            <person name="Lanie J.A."/>
            <person name="Ng W.-L."/>
            <person name="Kazmierczak K.M."/>
            <person name="Andrzejewski T.M."/>
            <person name="Davidsen T.M."/>
            <person name="Wayne K.J."/>
            <person name="Tettelin H."/>
            <person name="Glass J.I."/>
            <person name="Rusch D."/>
            <person name="Podicherti R."/>
            <person name="Tsui H.-C.T."/>
            <person name="Winkler M.E."/>
        </authorList>
    </citation>
    <scope>NUCLEOTIDE SEQUENCE</scope>
</reference>
<dbReference type="GO" id="GO:0009190">
    <property type="term" value="P:cyclic nucleotide biosynthetic process"/>
    <property type="evidence" value="ECO:0007669"/>
    <property type="project" value="InterPro"/>
</dbReference>
<proteinExistence type="predicted"/>
<feature type="transmembrane region" description="Helical" evidence="2">
    <location>
        <begin position="196"/>
        <end position="216"/>
    </location>
</feature>
<dbReference type="PANTHER" id="PTHR43081">
    <property type="entry name" value="ADENYLATE CYCLASE, TERMINAL-DIFFERENTIATION SPECIFIC-RELATED"/>
    <property type="match status" value="1"/>
</dbReference>
<dbReference type="CDD" id="cd07302">
    <property type="entry name" value="CHD"/>
    <property type="match status" value="1"/>
</dbReference>
<name>A0A382P6A2_9ZZZZ</name>
<keyword evidence="2" id="KW-1133">Transmembrane helix</keyword>
<protein>
    <recommendedName>
        <fullName evidence="3">Guanylate cyclase domain-containing protein</fullName>
    </recommendedName>
</protein>
<feature type="domain" description="Guanylate cyclase" evidence="3">
    <location>
        <begin position="10"/>
        <end position="117"/>
    </location>
</feature>
<evidence type="ECO:0000259" key="3">
    <source>
        <dbReference type="PROSITE" id="PS50125"/>
    </source>
</evidence>
<organism evidence="4">
    <name type="scientific">marine metagenome</name>
    <dbReference type="NCBI Taxonomy" id="408172"/>
    <lineage>
        <taxon>unclassified sequences</taxon>
        <taxon>metagenomes</taxon>
        <taxon>ecological metagenomes</taxon>
    </lineage>
</organism>
<dbReference type="SMART" id="SM00044">
    <property type="entry name" value="CYCc"/>
    <property type="match status" value="1"/>
</dbReference>
<dbReference type="GO" id="GO:0035556">
    <property type="term" value="P:intracellular signal transduction"/>
    <property type="evidence" value="ECO:0007669"/>
    <property type="project" value="InterPro"/>
</dbReference>
<feature type="non-terminal residue" evidence="4">
    <location>
        <position position="328"/>
    </location>
</feature>